<keyword evidence="3 6" id="KW-1133">Transmembrane helix</keyword>
<keyword evidence="9" id="KW-1185">Reference proteome</keyword>
<feature type="transmembrane region" description="Helical" evidence="6">
    <location>
        <begin position="196"/>
        <end position="216"/>
    </location>
</feature>
<feature type="compositionally biased region" description="Polar residues" evidence="5">
    <location>
        <begin position="38"/>
        <end position="55"/>
    </location>
</feature>
<evidence type="ECO:0000259" key="7">
    <source>
        <dbReference type="PROSITE" id="PS50850"/>
    </source>
</evidence>
<dbReference type="EMBL" id="ML977527">
    <property type="protein sequence ID" value="KAF2123421.1"/>
    <property type="molecule type" value="Genomic_DNA"/>
</dbReference>
<feature type="transmembrane region" description="Helical" evidence="6">
    <location>
        <begin position="137"/>
        <end position="157"/>
    </location>
</feature>
<gene>
    <name evidence="8" type="ORF">P153DRAFT_401902</name>
</gene>
<keyword evidence="4 6" id="KW-0472">Membrane</keyword>
<dbReference type="InterPro" id="IPR020846">
    <property type="entry name" value="MFS_dom"/>
</dbReference>
<reference evidence="8" key="1">
    <citation type="journal article" date="2020" name="Stud. Mycol.">
        <title>101 Dothideomycetes genomes: a test case for predicting lifestyles and emergence of pathogens.</title>
        <authorList>
            <person name="Haridas S."/>
            <person name="Albert R."/>
            <person name="Binder M."/>
            <person name="Bloem J."/>
            <person name="Labutti K."/>
            <person name="Salamov A."/>
            <person name="Andreopoulos B."/>
            <person name="Baker S."/>
            <person name="Barry K."/>
            <person name="Bills G."/>
            <person name="Bluhm B."/>
            <person name="Cannon C."/>
            <person name="Castanera R."/>
            <person name="Culley D."/>
            <person name="Daum C."/>
            <person name="Ezra D."/>
            <person name="Gonzalez J."/>
            <person name="Henrissat B."/>
            <person name="Kuo A."/>
            <person name="Liang C."/>
            <person name="Lipzen A."/>
            <person name="Lutzoni F."/>
            <person name="Magnuson J."/>
            <person name="Mondo S."/>
            <person name="Nolan M."/>
            <person name="Ohm R."/>
            <person name="Pangilinan J."/>
            <person name="Park H.-J."/>
            <person name="Ramirez L."/>
            <person name="Alfaro M."/>
            <person name="Sun H."/>
            <person name="Tritt A."/>
            <person name="Yoshinaga Y."/>
            <person name="Zwiers L.-H."/>
            <person name="Turgeon B."/>
            <person name="Goodwin S."/>
            <person name="Spatafora J."/>
            <person name="Crous P."/>
            <person name="Grigoriev I."/>
        </authorList>
    </citation>
    <scope>NUCLEOTIDE SEQUENCE</scope>
    <source>
        <strain evidence="8">CBS 119687</strain>
    </source>
</reference>
<evidence type="ECO:0000313" key="9">
    <source>
        <dbReference type="Proteomes" id="UP000799771"/>
    </source>
</evidence>
<dbReference type="Gene3D" id="1.20.1720.10">
    <property type="entry name" value="Multidrug resistance protein D"/>
    <property type="match status" value="1"/>
</dbReference>
<dbReference type="InterPro" id="IPR011701">
    <property type="entry name" value="MFS"/>
</dbReference>
<feature type="transmembrane region" description="Helical" evidence="6">
    <location>
        <begin position="70"/>
        <end position="97"/>
    </location>
</feature>
<feature type="transmembrane region" description="Helical" evidence="6">
    <location>
        <begin position="469"/>
        <end position="492"/>
    </location>
</feature>
<dbReference type="SUPFAM" id="SSF103473">
    <property type="entry name" value="MFS general substrate transporter"/>
    <property type="match status" value="1"/>
</dbReference>
<keyword evidence="2 6" id="KW-0812">Transmembrane</keyword>
<feature type="transmembrane region" description="Helical" evidence="6">
    <location>
        <begin position="405"/>
        <end position="426"/>
    </location>
</feature>
<organism evidence="8 9">
    <name type="scientific">Dothidotthia symphoricarpi CBS 119687</name>
    <dbReference type="NCBI Taxonomy" id="1392245"/>
    <lineage>
        <taxon>Eukaryota</taxon>
        <taxon>Fungi</taxon>
        <taxon>Dikarya</taxon>
        <taxon>Ascomycota</taxon>
        <taxon>Pezizomycotina</taxon>
        <taxon>Dothideomycetes</taxon>
        <taxon>Pleosporomycetidae</taxon>
        <taxon>Pleosporales</taxon>
        <taxon>Dothidotthiaceae</taxon>
        <taxon>Dothidotthia</taxon>
    </lineage>
</organism>
<feature type="transmembrane region" description="Helical" evidence="6">
    <location>
        <begin position="432"/>
        <end position="457"/>
    </location>
</feature>
<dbReference type="PANTHER" id="PTHR42718:SF27">
    <property type="entry name" value="TRANSPORTER, PUTATIVE-RELATED"/>
    <property type="match status" value="1"/>
</dbReference>
<dbReference type="Proteomes" id="UP000799771">
    <property type="component" value="Unassembled WGS sequence"/>
</dbReference>
<evidence type="ECO:0000256" key="3">
    <source>
        <dbReference type="ARBA" id="ARBA00022989"/>
    </source>
</evidence>
<feature type="transmembrane region" description="Helical" evidence="6">
    <location>
        <begin position="517"/>
        <end position="537"/>
    </location>
</feature>
<feature type="region of interest" description="Disordered" evidence="5">
    <location>
        <begin position="33"/>
        <end position="55"/>
    </location>
</feature>
<dbReference type="InterPro" id="IPR036259">
    <property type="entry name" value="MFS_trans_sf"/>
</dbReference>
<dbReference type="AlphaFoldDB" id="A0A6A5ZYM8"/>
<feature type="transmembrane region" description="Helical" evidence="6">
    <location>
        <begin position="341"/>
        <end position="362"/>
    </location>
</feature>
<evidence type="ECO:0000313" key="8">
    <source>
        <dbReference type="EMBL" id="KAF2123421.1"/>
    </source>
</evidence>
<feature type="domain" description="Major facilitator superfamily (MFS) profile" evidence="7">
    <location>
        <begin position="72"/>
        <end position="541"/>
    </location>
</feature>
<dbReference type="GO" id="GO:0016020">
    <property type="term" value="C:membrane"/>
    <property type="evidence" value="ECO:0007669"/>
    <property type="project" value="UniProtKB-SubCell"/>
</dbReference>
<feature type="transmembrane region" description="Helical" evidence="6">
    <location>
        <begin position="268"/>
        <end position="288"/>
    </location>
</feature>
<protein>
    <submittedName>
        <fullName evidence="8">MFS general substrate transporter</fullName>
    </submittedName>
</protein>
<name>A0A6A5ZYM8_9PLEO</name>
<evidence type="ECO:0000256" key="4">
    <source>
        <dbReference type="ARBA" id="ARBA00023136"/>
    </source>
</evidence>
<sequence>MSIKGDSSLPDYTQRMTGDTPAVQLQVLAASDGKPTTAPFTASSEDPPSADHSSSEALGHKVVLSTGRTVIVVTQLVGVQLFTSFCNGIVVIGLPAISTALHIEAGLLLWPTSVFYLTAGSCLMLAGSIADVIGNRITILAANVLLVATAIGCGLSKTGGALIAFRALQGVVNAMVVPASVSIVSTSVEFGRPRNLSFACLGFSGPLGFLLGLVLGGVMIDLVGFPPAFYLAAGVSFVLGVCGLWVLPADSQTKVSWNTLGKRLVYDLDWVGTLIASAGLAIVSYVLAMLSADIHNIRKAPQIVLLVIGLLLAPAFAYWMHFRVKHNRPALIPNHLWRNTTFTSICIMILFISAVSNSMELYSSLFFQQVQGTSALGASLRILPALVTAVLINVSTGFFVDRMPVVLVVLVAATLSAISPLLMAVVDPDWPYWYMAFIAQVLQPICPDVLFTVGVLITSAVFPAKTQALGGAVFNTCSQLGTSIGLTITAVISDSMTAKSGYTDNSSPAALLEGYRATFWALFAWTVVVVLVGAGGLRKLGKLGKKQE</sequence>
<dbReference type="Pfam" id="PF07690">
    <property type="entry name" value="MFS_1"/>
    <property type="match status" value="1"/>
</dbReference>
<dbReference type="GO" id="GO:0022857">
    <property type="term" value="F:transmembrane transporter activity"/>
    <property type="evidence" value="ECO:0007669"/>
    <property type="project" value="InterPro"/>
</dbReference>
<evidence type="ECO:0000256" key="5">
    <source>
        <dbReference type="SAM" id="MobiDB-lite"/>
    </source>
</evidence>
<feature type="transmembrane region" description="Helical" evidence="6">
    <location>
        <begin position="382"/>
        <end position="400"/>
    </location>
</feature>
<evidence type="ECO:0000256" key="1">
    <source>
        <dbReference type="ARBA" id="ARBA00004141"/>
    </source>
</evidence>
<feature type="transmembrane region" description="Helical" evidence="6">
    <location>
        <begin position="163"/>
        <end position="184"/>
    </location>
</feature>
<dbReference type="PROSITE" id="PS50850">
    <property type="entry name" value="MFS"/>
    <property type="match status" value="1"/>
</dbReference>
<dbReference type="Gene3D" id="1.20.1250.20">
    <property type="entry name" value="MFS general substrate transporter like domains"/>
    <property type="match status" value="1"/>
</dbReference>
<dbReference type="OrthoDB" id="2130629at2759"/>
<evidence type="ECO:0000256" key="2">
    <source>
        <dbReference type="ARBA" id="ARBA00022692"/>
    </source>
</evidence>
<accession>A0A6A5ZYM8</accession>
<dbReference type="PANTHER" id="PTHR42718">
    <property type="entry name" value="MAJOR FACILITATOR SUPERFAMILY MULTIDRUG TRANSPORTER MFSC"/>
    <property type="match status" value="1"/>
</dbReference>
<feature type="transmembrane region" description="Helical" evidence="6">
    <location>
        <begin position="109"/>
        <end position="130"/>
    </location>
</feature>
<feature type="transmembrane region" description="Helical" evidence="6">
    <location>
        <begin position="228"/>
        <end position="247"/>
    </location>
</feature>
<proteinExistence type="predicted"/>
<comment type="subcellular location">
    <subcellularLocation>
        <location evidence="1">Membrane</location>
        <topology evidence="1">Multi-pass membrane protein</topology>
    </subcellularLocation>
</comment>
<dbReference type="GeneID" id="54412381"/>
<dbReference type="RefSeq" id="XP_033517815.1">
    <property type="nucleotide sequence ID" value="XM_033671949.1"/>
</dbReference>
<feature type="transmembrane region" description="Helical" evidence="6">
    <location>
        <begin position="300"/>
        <end position="320"/>
    </location>
</feature>
<evidence type="ECO:0000256" key="6">
    <source>
        <dbReference type="SAM" id="Phobius"/>
    </source>
</evidence>